<dbReference type="EMBL" id="LXFE01001385">
    <property type="protein sequence ID" value="OLL23657.1"/>
    <property type="molecule type" value="Genomic_DNA"/>
</dbReference>
<name>A0A1U7LLY2_NEOID</name>
<sequence>MASKENLSTDIVPFTVGRGGCGNLHTKRPGAITPQTPPLLPDSSQLISKGRGGSGNLYPAEEQPDKNNAPVIDVTGPQSLGRGGIGNVSGR</sequence>
<dbReference type="Pfam" id="PF12223">
    <property type="entry name" value="DUF3602"/>
    <property type="match status" value="1"/>
</dbReference>
<feature type="compositionally biased region" description="Gly residues" evidence="1">
    <location>
        <begin position="81"/>
        <end position="91"/>
    </location>
</feature>
<gene>
    <name evidence="2" type="ORF">NEOLI_001669</name>
</gene>
<keyword evidence="3" id="KW-1185">Reference proteome</keyword>
<organism evidence="2 3">
    <name type="scientific">Neolecta irregularis (strain DAH-3)</name>
    <dbReference type="NCBI Taxonomy" id="1198029"/>
    <lineage>
        <taxon>Eukaryota</taxon>
        <taxon>Fungi</taxon>
        <taxon>Dikarya</taxon>
        <taxon>Ascomycota</taxon>
        <taxon>Taphrinomycotina</taxon>
        <taxon>Neolectales</taxon>
        <taxon>Neolectaceae</taxon>
        <taxon>Neolecta</taxon>
    </lineage>
</organism>
<protein>
    <submittedName>
        <fullName evidence="2">Uncharacterized protein</fullName>
    </submittedName>
</protein>
<dbReference type="InterPro" id="IPR022024">
    <property type="entry name" value="DUF3602"/>
</dbReference>
<dbReference type="OrthoDB" id="3063476at2759"/>
<dbReference type="AlphaFoldDB" id="A0A1U7LLY2"/>
<evidence type="ECO:0000313" key="3">
    <source>
        <dbReference type="Proteomes" id="UP000186594"/>
    </source>
</evidence>
<proteinExistence type="predicted"/>
<evidence type="ECO:0000313" key="2">
    <source>
        <dbReference type="EMBL" id="OLL23657.1"/>
    </source>
</evidence>
<dbReference type="Proteomes" id="UP000186594">
    <property type="component" value="Unassembled WGS sequence"/>
</dbReference>
<evidence type="ECO:0000256" key="1">
    <source>
        <dbReference type="SAM" id="MobiDB-lite"/>
    </source>
</evidence>
<feature type="region of interest" description="Disordered" evidence="1">
    <location>
        <begin position="1"/>
        <end position="91"/>
    </location>
</feature>
<reference evidence="2 3" key="1">
    <citation type="submission" date="2016-04" db="EMBL/GenBank/DDBJ databases">
        <title>Evolutionary innovation and constraint leading to complex multicellularity in the Ascomycota.</title>
        <authorList>
            <person name="Cisse O."/>
            <person name="Nguyen A."/>
            <person name="Hewitt D.A."/>
            <person name="Jedd G."/>
            <person name="Stajich J.E."/>
        </authorList>
    </citation>
    <scope>NUCLEOTIDE SEQUENCE [LARGE SCALE GENOMIC DNA]</scope>
    <source>
        <strain evidence="2 3">DAH-3</strain>
    </source>
</reference>
<comment type="caution">
    <text evidence="2">The sequence shown here is derived from an EMBL/GenBank/DDBJ whole genome shotgun (WGS) entry which is preliminary data.</text>
</comment>
<accession>A0A1U7LLY2</accession>